<dbReference type="EMBL" id="OV651813">
    <property type="protein sequence ID" value="CAH1099160.1"/>
    <property type="molecule type" value="Genomic_DNA"/>
</dbReference>
<feature type="region of interest" description="Disordered" evidence="1">
    <location>
        <begin position="205"/>
        <end position="226"/>
    </location>
</feature>
<sequence>MPNEGIQNQFLASCVEKVPKKRRYGGPTVESRRKCSKEYFLPVDGKKIQVCQQFFLATLSITQKKIRYLDENKTEMRTAKPENRGHKEPKNKTPIEVMQTIDSFIKLLPAVPSHYCRAKSTKRYLPVELKNTVNLYRTYKQHCIENTYKFVTERLFRVIFKRNYNIGFHLPKKDKCSTCEGEKNKMEKNLDLMKAHLIEKEASKNLHKKEQERAKEDPSFGEQDGKRGANEICSNLCKYLKIVDDRQTVKTVSLIFDSCPGQNKNHQVISAIVWFLLVVAKNIEDVFITYLLPGHTYMPVDSVHATIQNKVRIQVIWAPSEWPTVIRNSRQDKPYNIIKLMYNEFSDFKVLQASIFPDNIKFTDSGAPIQFCKIRRFAFKKGSDKIKLHYSFQTDDEPQILTLPERLTCRSQLNQMPPQLYSTALPLATAKIKDLLALVNKSIIPPMYRAEYESLKPLDTLLDVLPETDEEDNSADENVHDALPRVPKNTKKSQKSKNNPKGNKKSTKISANNNK</sequence>
<gene>
    <name evidence="3" type="ORF">PSYICH_LOCUS171</name>
</gene>
<keyword evidence="4" id="KW-1185">Reference proteome</keyword>
<dbReference type="PANTHER" id="PTHR10773">
    <property type="entry name" value="DNA-DIRECTED RNA POLYMERASES I, II, AND III SUBUNIT RPABC2"/>
    <property type="match status" value="1"/>
</dbReference>
<feature type="domain" description="DUF7869" evidence="2">
    <location>
        <begin position="227"/>
        <end position="336"/>
    </location>
</feature>
<dbReference type="Pfam" id="PF25273">
    <property type="entry name" value="DUF7869"/>
    <property type="match status" value="1"/>
</dbReference>
<dbReference type="InterPro" id="IPR057191">
    <property type="entry name" value="DUF7869"/>
</dbReference>
<evidence type="ECO:0000256" key="1">
    <source>
        <dbReference type="SAM" id="MobiDB-lite"/>
    </source>
</evidence>
<proteinExistence type="predicted"/>
<accession>A0A9P0CFX3</accession>
<evidence type="ECO:0000259" key="2">
    <source>
        <dbReference type="Pfam" id="PF25273"/>
    </source>
</evidence>
<dbReference type="AlphaFoldDB" id="A0A9P0CFX3"/>
<protein>
    <recommendedName>
        <fullName evidence="2">DUF7869 domain-containing protein</fullName>
    </recommendedName>
</protein>
<evidence type="ECO:0000313" key="4">
    <source>
        <dbReference type="Proteomes" id="UP001153636"/>
    </source>
</evidence>
<reference evidence="3" key="1">
    <citation type="submission" date="2022-01" db="EMBL/GenBank/DDBJ databases">
        <authorList>
            <person name="King R."/>
        </authorList>
    </citation>
    <scope>NUCLEOTIDE SEQUENCE</scope>
</reference>
<dbReference type="OrthoDB" id="6773632at2759"/>
<dbReference type="Proteomes" id="UP001153636">
    <property type="component" value="Chromosome 1"/>
</dbReference>
<evidence type="ECO:0000313" key="3">
    <source>
        <dbReference type="EMBL" id="CAH1099160.1"/>
    </source>
</evidence>
<organism evidence="3 4">
    <name type="scientific">Psylliodes chrysocephalus</name>
    <dbReference type="NCBI Taxonomy" id="3402493"/>
    <lineage>
        <taxon>Eukaryota</taxon>
        <taxon>Metazoa</taxon>
        <taxon>Ecdysozoa</taxon>
        <taxon>Arthropoda</taxon>
        <taxon>Hexapoda</taxon>
        <taxon>Insecta</taxon>
        <taxon>Pterygota</taxon>
        <taxon>Neoptera</taxon>
        <taxon>Endopterygota</taxon>
        <taxon>Coleoptera</taxon>
        <taxon>Polyphaga</taxon>
        <taxon>Cucujiformia</taxon>
        <taxon>Chrysomeloidea</taxon>
        <taxon>Chrysomelidae</taxon>
        <taxon>Galerucinae</taxon>
        <taxon>Alticini</taxon>
        <taxon>Psylliodes</taxon>
    </lineage>
</organism>
<feature type="region of interest" description="Disordered" evidence="1">
    <location>
        <begin position="469"/>
        <end position="515"/>
    </location>
</feature>
<dbReference type="PANTHER" id="PTHR10773:SF19">
    <property type="match status" value="1"/>
</dbReference>
<name>A0A9P0CFX3_9CUCU</name>